<feature type="chain" id="PRO_5039664536" description="Deoxyribonuclease NucA/NucB domain-containing protein" evidence="1">
    <location>
        <begin position="24"/>
        <end position="483"/>
    </location>
</feature>
<proteinExistence type="predicted"/>
<dbReference type="InterPro" id="IPR029476">
    <property type="entry name" value="DNase_NucA_NucB"/>
</dbReference>
<accession>A0A7Y6M426</accession>
<evidence type="ECO:0000259" key="2">
    <source>
        <dbReference type="Pfam" id="PF14040"/>
    </source>
</evidence>
<dbReference type="Pfam" id="PF14040">
    <property type="entry name" value="DNase_NucA_NucB"/>
    <property type="match status" value="1"/>
</dbReference>
<evidence type="ECO:0000256" key="1">
    <source>
        <dbReference type="SAM" id="SignalP"/>
    </source>
</evidence>
<keyword evidence="1" id="KW-0732">Signal</keyword>
<reference evidence="3 4" key="1">
    <citation type="submission" date="2020-06" db="EMBL/GenBank/DDBJ databases">
        <title>Nonomuraea sp. SMC257, a novel actinomycete isolated from soil.</title>
        <authorList>
            <person name="Chanama M."/>
        </authorList>
    </citation>
    <scope>NUCLEOTIDE SEQUENCE [LARGE SCALE GENOMIC DNA]</scope>
    <source>
        <strain evidence="3 4">SMC257</strain>
    </source>
</reference>
<organism evidence="3 4">
    <name type="scientific">Nonomuraea montanisoli</name>
    <dbReference type="NCBI Taxonomy" id="2741721"/>
    <lineage>
        <taxon>Bacteria</taxon>
        <taxon>Bacillati</taxon>
        <taxon>Actinomycetota</taxon>
        <taxon>Actinomycetes</taxon>
        <taxon>Streptosporangiales</taxon>
        <taxon>Streptosporangiaceae</taxon>
        <taxon>Nonomuraea</taxon>
    </lineage>
</organism>
<feature type="domain" description="Deoxyribonuclease NucA/NucB" evidence="2">
    <location>
        <begin position="420"/>
        <end position="468"/>
    </location>
</feature>
<dbReference type="Proteomes" id="UP000586042">
    <property type="component" value="Unassembled WGS sequence"/>
</dbReference>
<evidence type="ECO:0000313" key="4">
    <source>
        <dbReference type="Proteomes" id="UP000586042"/>
    </source>
</evidence>
<dbReference type="RefSeq" id="WP_175590517.1">
    <property type="nucleotide sequence ID" value="NZ_JABWGN010000006.1"/>
</dbReference>
<dbReference type="AlphaFoldDB" id="A0A7Y6M426"/>
<feature type="signal peptide" evidence="1">
    <location>
        <begin position="1"/>
        <end position="23"/>
    </location>
</feature>
<sequence length="483" mass="53680">MSRPTSAARAVLGLILVTATCLGASSATTATATAAATTTRTAAAIPIRATAATAEAGPATVVAAPPAPSPAPSDAEAHERALRMARELGDHSYFDADKAPRSRPEHGLLAAAADFPATPPQPDTNDCLVQREARRLQGWTYNRLLWCQEIEHETRYEKTDQSGNRFYVGSVWIRWEMVALGSNTQRTIRVFWRPVPATVRYVAWTAPEDPSQLFFGVHAECVQGRQNPSFCWTDQVQDRTTWQAWNTTTQWTYWDIQAPAQAGDSSREKITRPDWYLVTDSRSLTFPEQDRVGHTLPLPLRCDSADYFSIFGRPYDKACVFTAVVPHIQYNLSSTKHAAVARHIRDAQLSPDTTYPIENHRKVFPGWWEPGDSPPNPLHRVEKEGTVGNANETWKDYACKGGGPYTAATRLPPRTPQQVAEGWQCDEYPFRATAEGASSGTWDFSVRWVPPGDNTSAGGSLSGFFWRDRILFVNDPFWVKINP</sequence>
<protein>
    <recommendedName>
        <fullName evidence="2">Deoxyribonuclease NucA/NucB domain-containing protein</fullName>
    </recommendedName>
</protein>
<comment type="caution">
    <text evidence="3">The sequence shown here is derived from an EMBL/GenBank/DDBJ whole genome shotgun (WGS) entry which is preliminary data.</text>
</comment>
<gene>
    <name evidence="3" type="ORF">HTZ77_16730</name>
</gene>
<keyword evidence="4" id="KW-1185">Reference proteome</keyword>
<dbReference type="EMBL" id="JABWGN010000006">
    <property type="protein sequence ID" value="NUW33065.1"/>
    <property type="molecule type" value="Genomic_DNA"/>
</dbReference>
<name>A0A7Y6M426_9ACTN</name>
<evidence type="ECO:0000313" key="3">
    <source>
        <dbReference type="EMBL" id="NUW33065.1"/>
    </source>
</evidence>